<proteinExistence type="predicted"/>
<evidence type="ECO:0000313" key="1">
    <source>
        <dbReference type="EMBL" id="KAK3334108.1"/>
    </source>
</evidence>
<comment type="caution">
    <text evidence="1">The sequence shown here is derived from an EMBL/GenBank/DDBJ whole genome shotgun (WGS) entry which is preliminary data.</text>
</comment>
<evidence type="ECO:0000313" key="2">
    <source>
        <dbReference type="Proteomes" id="UP001286456"/>
    </source>
</evidence>
<protein>
    <submittedName>
        <fullName evidence="1">Uncharacterized protein</fullName>
    </submittedName>
</protein>
<gene>
    <name evidence="1" type="ORF">B0T19DRAFT_459690</name>
</gene>
<reference evidence="1" key="2">
    <citation type="submission" date="2023-06" db="EMBL/GenBank/DDBJ databases">
        <authorList>
            <consortium name="Lawrence Berkeley National Laboratory"/>
            <person name="Haridas S."/>
            <person name="Hensen N."/>
            <person name="Bonometti L."/>
            <person name="Westerberg I."/>
            <person name="Brannstrom I.O."/>
            <person name="Guillou S."/>
            <person name="Cros-Aarteil S."/>
            <person name="Calhoun S."/>
            <person name="Kuo A."/>
            <person name="Mondo S."/>
            <person name="Pangilinan J."/>
            <person name="Riley R."/>
            <person name="Labutti K."/>
            <person name="Andreopoulos B."/>
            <person name="Lipzen A."/>
            <person name="Chen C."/>
            <person name="Yanf M."/>
            <person name="Daum C."/>
            <person name="Ng V."/>
            <person name="Clum A."/>
            <person name="Steindorff A."/>
            <person name="Ohm R."/>
            <person name="Martin F."/>
            <person name="Silar P."/>
            <person name="Natvig D."/>
            <person name="Lalanne C."/>
            <person name="Gautier V."/>
            <person name="Ament-Velasquez S.L."/>
            <person name="Kruys A."/>
            <person name="Hutchinson M.I."/>
            <person name="Powell A.J."/>
            <person name="Barry K."/>
            <person name="Miller A.N."/>
            <person name="Grigoriev I.V."/>
            <person name="Debuchy R."/>
            <person name="Gladieux P."/>
            <person name="Thoren M.H."/>
            <person name="Johannesson H."/>
        </authorList>
    </citation>
    <scope>NUCLEOTIDE SEQUENCE</scope>
    <source>
        <strain evidence="1">SMH4131-1</strain>
    </source>
</reference>
<dbReference type="AlphaFoldDB" id="A0AAE0IZH6"/>
<accession>A0AAE0IZH6</accession>
<dbReference type="Proteomes" id="UP001286456">
    <property type="component" value="Unassembled WGS sequence"/>
</dbReference>
<name>A0AAE0IZH6_9PEZI</name>
<reference evidence="1" key="1">
    <citation type="journal article" date="2023" name="Mol. Phylogenet. Evol.">
        <title>Genome-scale phylogeny and comparative genomics of the fungal order Sordariales.</title>
        <authorList>
            <person name="Hensen N."/>
            <person name="Bonometti L."/>
            <person name="Westerberg I."/>
            <person name="Brannstrom I.O."/>
            <person name="Guillou S."/>
            <person name="Cros-Aarteil S."/>
            <person name="Calhoun S."/>
            <person name="Haridas S."/>
            <person name="Kuo A."/>
            <person name="Mondo S."/>
            <person name="Pangilinan J."/>
            <person name="Riley R."/>
            <person name="LaButti K."/>
            <person name="Andreopoulos B."/>
            <person name="Lipzen A."/>
            <person name="Chen C."/>
            <person name="Yan M."/>
            <person name="Daum C."/>
            <person name="Ng V."/>
            <person name="Clum A."/>
            <person name="Steindorff A."/>
            <person name="Ohm R.A."/>
            <person name="Martin F."/>
            <person name="Silar P."/>
            <person name="Natvig D.O."/>
            <person name="Lalanne C."/>
            <person name="Gautier V."/>
            <person name="Ament-Velasquez S.L."/>
            <person name="Kruys A."/>
            <person name="Hutchinson M.I."/>
            <person name="Powell A.J."/>
            <person name="Barry K."/>
            <person name="Miller A.N."/>
            <person name="Grigoriev I.V."/>
            <person name="Debuchy R."/>
            <person name="Gladieux P."/>
            <person name="Hiltunen Thoren M."/>
            <person name="Johannesson H."/>
        </authorList>
    </citation>
    <scope>NUCLEOTIDE SEQUENCE</scope>
    <source>
        <strain evidence="1">SMH4131-1</strain>
    </source>
</reference>
<sequence length="147" mass="16445">MEIQHCGRKIPPFCLVEVKTHRQGNSPMFAPEAQLYFTRRNKLFVAQHRSGLFEAVDSDNEEVVKDMSEKLVAWEQENQPTLVRVVALLKELWTKVEALATDTESGMRLDDVSIVCECDGSGEIEGVKVGIFELENGEGVRLLPAGL</sequence>
<keyword evidence="2" id="KW-1185">Reference proteome</keyword>
<dbReference type="EMBL" id="JAUEPO010000002">
    <property type="protein sequence ID" value="KAK3334108.1"/>
    <property type="molecule type" value="Genomic_DNA"/>
</dbReference>
<organism evidence="1 2">
    <name type="scientific">Cercophora scortea</name>
    <dbReference type="NCBI Taxonomy" id="314031"/>
    <lineage>
        <taxon>Eukaryota</taxon>
        <taxon>Fungi</taxon>
        <taxon>Dikarya</taxon>
        <taxon>Ascomycota</taxon>
        <taxon>Pezizomycotina</taxon>
        <taxon>Sordariomycetes</taxon>
        <taxon>Sordariomycetidae</taxon>
        <taxon>Sordariales</taxon>
        <taxon>Lasiosphaeriaceae</taxon>
        <taxon>Cercophora</taxon>
    </lineage>
</organism>